<name>A0A9D9DGM4_9BACL</name>
<dbReference type="InterPro" id="IPR041492">
    <property type="entry name" value="HAD_2"/>
</dbReference>
<dbReference type="InterPro" id="IPR036412">
    <property type="entry name" value="HAD-like_sf"/>
</dbReference>
<dbReference type="GO" id="GO:0008967">
    <property type="term" value="F:phosphoglycolate phosphatase activity"/>
    <property type="evidence" value="ECO:0007669"/>
    <property type="project" value="TreeGrafter"/>
</dbReference>
<keyword evidence="1" id="KW-0378">Hydrolase</keyword>
<dbReference type="SFLD" id="SFLDG01129">
    <property type="entry name" value="C1.5:_HAD__Beta-PGM__Phosphata"/>
    <property type="match status" value="1"/>
</dbReference>
<dbReference type="SFLD" id="SFLDS00003">
    <property type="entry name" value="Haloacid_Dehalogenase"/>
    <property type="match status" value="1"/>
</dbReference>
<proteinExistence type="predicted"/>
<dbReference type="InterPro" id="IPR050155">
    <property type="entry name" value="HAD-like_hydrolase_sf"/>
</dbReference>
<dbReference type="PANTHER" id="PTHR43434:SF1">
    <property type="entry name" value="PHOSPHOGLYCOLATE PHOSPHATASE"/>
    <property type="match status" value="1"/>
</dbReference>
<dbReference type="PANTHER" id="PTHR43434">
    <property type="entry name" value="PHOSPHOGLYCOLATE PHOSPHATASE"/>
    <property type="match status" value="1"/>
</dbReference>
<evidence type="ECO:0000313" key="1">
    <source>
        <dbReference type="EMBL" id="MBO8427299.1"/>
    </source>
</evidence>
<dbReference type="InterPro" id="IPR023214">
    <property type="entry name" value="HAD_sf"/>
</dbReference>
<dbReference type="Pfam" id="PF13419">
    <property type="entry name" value="HAD_2"/>
    <property type="match status" value="1"/>
</dbReference>
<dbReference type="Gene3D" id="3.40.50.1000">
    <property type="entry name" value="HAD superfamily/HAD-like"/>
    <property type="match status" value="1"/>
</dbReference>
<gene>
    <name evidence="1" type="ORF">IAC58_01910</name>
</gene>
<accession>A0A9D9DGM4</accession>
<sequence>MKNTVIDNIFFDFNGTILDDLQLSYDILVESCLDAKIKVPTIEEYKEVFMFPVKKYYEKVGFDFTVYPFEKIAKTFNDEYWKRWKKETFLFPSLIETLNKLKKEGYKLYILTASEINLLLSQLNYFNITDYFDELIASKNNLAFGKIDYGKEYIKLNKIDTSKSILFGDTVHDFEVAKE</sequence>
<protein>
    <submittedName>
        <fullName evidence="1">HAD hydrolase-like protein</fullName>
    </submittedName>
</protein>
<dbReference type="AlphaFoldDB" id="A0A9D9DGM4"/>
<dbReference type="Gene3D" id="1.10.150.240">
    <property type="entry name" value="Putative phosphatase, domain 2"/>
    <property type="match status" value="1"/>
</dbReference>
<dbReference type="Proteomes" id="UP000823613">
    <property type="component" value="Unassembled WGS sequence"/>
</dbReference>
<dbReference type="SUPFAM" id="SSF56784">
    <property type="entry name" value="HAD-like"/>
    <property type="match status" value="1"/>
</dbReference>
<dbReference type="InterPro" id="IPR023198">
    <property type="entry name" value="PGP-like_dom2"/>
</dbReference>
<evidence type="ECO:0000313" key="2">
    <source>
        <dbReference type="Proteomes" id="UP000823613"/>
    </source>
</evidence>
<dbReference type="GO" id="GO:0006281">
    <property type="term" value="P:DNA repair"/>
    <property type="evidence" value="ECO:0007669"/>
    <property type="project" value="TreeGrafter"/>
</dbReference>
<dbReference type="EMBL" id="JADIMY010000040">
    <property type="protein sequence ID" value="MBO8427299.1"/>
    <property type="molecule type" value="Genomic_DNA"/>
</dbReference>
<comment type="caution">
    <text evidence="1">The sequence shown here is derived from an EMBL/GenBank/DDBJ whole genome shotgun (WGS) entry which is preliminary data.</text>
</comment>
<feature type="non-terminal residue" evidence="1">
    <location>
        <position position="179"/>
    </location>
</feature>
<organism evidence="1 2">
    <name type="scientific">Candidatus Onthovivens merdipullorum</name>
    <dbReference type="NCBI Taxonomy" id="2840889"/>
    <lineage>
        <taxon>Bacteria</taxon>
        <taxon>Bacillati</taxon>
        <taxon>Bacillota</taxon>
        <taxon>Bacilli</taxon>
        <taxon>Bacillales</taxon>
        <taxon>Candidatus Onthovivens</taxon>
    </lineage>
</organism>
<reference evidence="1" key="1">
    <citation type="submission" date="2020-10" db="EMBL/GenBank/DDBJ databases">
        <authorList>
            <person name="Gilroy R."/>
        </authorList>
    </citation>
    <scope>NUCLEOTIDE SEQUENCE</scope>
    <source>
        <strain evidence="1">11159</strain>
    </source>
</reference>
<reference evidence="1" key="2">
    <citation type="journal article" date="2021" name="PeerJ">
        <title>Extensive microbial diversity within the chicken gut microbiome revealed by metagenomics and culture.</title>
        <authorList>
            <person name="Gilroy R."/>
            <person name="Ravi A."/>
            <person name="Getino M."/>
            <person name="Pursley I."/>
            <person name="Horton D.L."/>
            <person name="Alikhan N.F."/>
            <person name="Baker D."/>
            <person name="Gharbi K."/>
            <person name="Hall N."/>
            <person name="Watson M."/>
            <person name="Adriaenssens E.M."/>
            <person name="Foster-Nyarko E."/>
            <person name="Jarju S."/>
            <person name="Secka A."/>
            <person name="Antonio M."/>
            <person name="Oren A."/>
            <person name="Chaudhuri R.R."/>
            <person name="La Ragione R."/>
            <person name="Hildebrand F."/>
            <person name="Pallen M.J."/>
        </authorList>
    </citation>
    <scope>NUCLEOTIDE SEQUENCE</scope>
    <source>
        <strain evidence="1">11159</strain>
    </source>
</reference>